<keyword evidence="8" id="KW-1185">Reference proteome</keyword>
<dbReference type="InterPro" id="IPR010998">
    <property type="entry name" value="Integrase_recombinase_N"/>
</dbReference>
<dbReference type="PROSITE" id="PS51898">
    <property type="entry name" value="TYR_RECOMBINASE"/>
    <property type="match status" value="1"/>
</dbReference>
<dbReference type="InterPro" id="IPR028259">
    <property type="entry name" value="AP2-like_int_N"/>
</dbReference>
<dbReference type="GO" id="GO:0015074">
    <property type="term" value="P:DNA integration"/>
    <property type="evidence" value="ECO:0007669"/>
    <property type="project" value="InterPro"/>
</dbReference>
<dbReference type="InterPro" id="IPR013762">
    <property type="entry name" value="Integrase-like_cat_sf"/>
</dbReference>
<sequence>MKTIAKSTVRKRSCKCEGKCKCGATWSYRLELGPDPKTGKRRQTEKHGFKSQKEAELAYAKAIVSVADGTYVSEKNVSFKEFAEQWIDIYAATGKVRNSTIDIRRARLKNLSAHFSEIPLKKITRKMYQDMLIELKNKEVGKKVKRKGYSKKTIESIHETAKLLFANAVDLEIIASDPTEKAQLPTFQKTVEELENENELPKYLEKEELARFLHEAKKGHPDDFVRYYLLAYTGLRIGEMVALKWRDIDLVNQTININKTLYEKDGVANPGLNPPKTISSKRVIDINKVLVTELKSLKARQNIFKMEHKKTYLDKDYVFAREDTLLGYPISRGSVHKRMTTLLKYAGLNTALSPHSMRHTHTSLMAEAGVSIEAIMERLGHKSDRVTKDIYLHVTKTRKKEAVQKLDELMNGL</sequence>
<dbReference type="InterPro" id="IPR044068">
    <property type="entry name" value="CB"/>
</dbReference>
<dbReference type="Pfam" id="PF00589">
    <property type="entry name" value="Phage_integrase"/>
    <property type="match status" value="1"/>
</dbReference>
<dbReference type="RefSeq" id="WP_169283827.1">
    <property type="nucleotide sequence ID" value="NZ_CP051680.1"/>
</dbReference>
<keyword evidence="3" id="KW-0233">DNA recombination</keyword>
<dbReference type="CDD" id="cd01189">
    <property type="entry name" value="INT_ICEBs1_C_like"/>
    <property type="match status" value="1"/>
</dbReference>
<dbReference type="GO" id="GO:0003677">
    <property type="term" value="F:DNA binding"/>
    <property type="evidence" value="ECO:0007669"/>
    <property type="project" value="UniProtKB-UniRule"/>
</dbReference>
<dbReference type="AlphaFoldDB" id="A0A7Z2VR23"/>
<dbReference type="PROSITE" id="PS51900">
    <property type="entry name" value="CB"/>
    <property type="match status" value="1"/>
</dbReference>
<dbReference type="InterPro" id="IPR011010">
    <property type="entry name" value="DNA_brk_join_enz"/>
</dbReference>
<gene>
    <name evidence="7" type="ORF">HH215_33320</name>
</gene>
<dbReference type="Gene3D" id="1.10.150.130">
    <property type="match status" value="1"/>
</dbReference>
<feature type="domain" description="Core-binding (CB)" evidence="6">
    <location>
        <begin position="77"/>
        <end position="162"/>
    </location>
</feature>
<dbReference type="InterPro" id="IPR050090">
    <property type="entry name" value="Tyrosine_recombinase_XerCD"/>
</dbReference>
<keyword evidence="2 4" id="KW-0238">DNA-binding</keyword>
<evidence type="ECO:0000256" key="1">
    <source>
        <dbReference type="ARBA" id="ARBA00008857"/>
    </source>
</evidence>
<feature type="domain" description="Tyr recombinase" evidence="5">
    <location>
        <begin position="199"/>
        <end position="404"/>
    </location>
</feature>
<reference evidence="7 8" key="1">
    <citation type="submission" date="2020-04" db="EMBL/GenBank/DDBJ databases">
        <title>Genome sequencing of novel species.</title>
        <authorList>
            <person name="Heo J."/>
            <person name="Kim S.-J."/>
            <person name="Kim J.-S."/>
            <person name="Hong S.-B."/>
            <person name="Kwon S.-W."/>
        </authorList>
    </citation>
    <scope>NUCLEOTIDE SEQUENCE [LARGE SCALE GENOMIC DNA]</scope>
    <source>
        <strain evidence="7 8">MFER-1</strain>
    </source>
</reference>
<dbReference type="Pfam" id="PF14657">
    <property type="entry name" value="Arm-DNA-bind_4"/>
    <property type="match status" value="1"/>
</dbReference>
<protein>
    <submittedName>
        <fullName evidence="7">Site-specific integrase</fullName>
    </submittedName>
</protein>
<dbReference type="KEGG" id="cheb:HH215_33320"/>
<evidence type="ECO:0000256" key="4">
    <source>
        <dbReference type="PROSITE-ProRule" id="PRU01248"/>
    </source>
</evidence>
<organism evidence="7 8">
    <name type="scientific">Cohnella herbarum</name>
    <dbReference type="NCBI Taxonomy" id="2728023"/>
    <lineage>
        <taxon>Bacteria</taxon>
        <taxon>Bacillati</taxon>
        <taxon>Bacillota</taxon>
        <taxon>Bacilli</taxon>
        <taxon>Bacillales</taxon>
        <taxon>Paenibacillaceae</taxon>
        <taxon>Cohnella</taxon>
    </lineage>
</organism>
<evidence type="ECO:0000313" key="7">
    <source>
        <dbReference type="EMBL" id="QJD87584.1"/>
    </source>
</evidence>
<name>A0A7Z2VR23_9BACL</name>
<dbReference type="Gene3D" id="1.10.443.10">
    <property type="entry name" value="Intergrase catalytic core"/>
    <property type="match status" value="1"/>
</dbReference>
<evidence type="ECO:0000256" key="2">
    <source>
        <dbReference type="ARBA" id="ARBA00023125"/>
    </source>
</evidence>
<proteinExistence type="inferred from homology"/>
<dbReference type="GO" id="GO:0006310">
    <property type="term" value="P:DNA recombination"/>
    <property type="evidence" value="ECO:0007669"/>
    <property type="project" value="UniProtKB-KW"/>
</dbReference>
<dbReference type="PANTHER" id="PTHR30349">
    <property type="entry name" value="PHAGE INTEGRASE-RELATED"/>
    <property type="match status" value="1"/>
</dbReference>
<comment type="similarity">
    <text evidence="1">Belongs to the 'phage' integrase family.</text>
</comment>
<dbReference type="PANTHER" id="PTHR30349:SF64">
    <property type="entry name" value="PROPHAGE INTEGRASE INTD-RELATED"/>
    <property type="match status" value="1"/>
</dbReference>
<evidence type="ECO:0000259" key="6">
    <source>
        <dbReference type="PROSITE" id="PS51900"/>
    </source>
</evidence>
<evidence type="ECO:0000313" key="8">
    <source>
        <dbReference type="Proteomes" id="UP000502248"/>
    </source>
</evidence>
<accession>A0A7Z2VR23</accession>
<evidence type="ECO:0000256" key="3">
    <source>
        <dbReference type="ARBA" id="ARBA00023172"/>
    </source>
</evidence>
<dbReference type="SUPFAM" id="SSF56349">
    <property type="entry name" value="DNA breaking-rejoining enzymes"/>
    <property type="match status" value="1"/>
</dbReference>
<dbReference type="Proteomes" id="UP000502248">
    <property type="component" value="Chromosome"/>
</dbReference>
<evidence type="ECO:0000259" key="5">
    <source>
        <dbReference type="PROSITE" id="PS51898"/>
    </source>
</evidence>
<dbReference type="InterPro" id="IPR002104">
    <property type="entry name" value="Integrase_catalytic"/>
</dbReference>
<dbReference type="EMBL" id="CP051680">
    <property type="protein sequence ID" value="QJD87584.1"/>
    <property type="molecule type" value="Genomic_DNA"/>
</dbReference>